<dbReference type="CDD" id="cd12214">
    <property type="entry name" value="ChiA1_BD"/>
    <property type="match status" value="1"/>
</dbReference>
<dbReference type="GO" id="GO:0005975">
    <property type="term" value="P:carbohydrate metabolic process"/>
    <property type="evidence" value="ECO:0007669"/>
    <property type="project" value="InterPro"/>
</dbReference>
<feature type="domain" description="Chitin-binding type-3" evidence="3">
    <location>
        <begin position="42"/>
        <end position="88"/>
    </location>
</feature>
<dbReference type="SMART" id="SM00495">
    <property type="entry name" value="ChtBD3"/>
    <property type="match status" value="1"/>
</dbReference>
<name>A0A4R4MH47_9ACTN</name>
<feature type="non-terminal residue" evidence="4">
    <location>
        <position position="88"/>
    </location>
</feature>
<keyword evidence="5" id="KW-1185">Reference proteome</keyword>
<protein>
    <submittedName>
        <fullName evidence="4">Chitinase</fullName>
    </submittedName>
</protein>
<dbReference type="SUPFAM" id="SSF51055">
    <property type="entry name" value="Carbohydrate binding domain"/>
    <property type="match status" value="1"/>
</dbReference>
<evidence type="ECO:0000256" key="2">
    <source>
        <dbReference type="SAM" id="SignalP"/>
    </source>
</evidence>
<proteinExistence type="predicted"/>
<reference evidence="4 5" key="1">
    <citation type="submission" date="2019-02" db="EMBL/GenBank/DDBJ databases">
        <title>Draft genome sequences of novel Actinobacteria.</title>
        <authorList>
            <person name="Sahin N."/>
            <person name="Ay H."/>
            <person name="Saygin H."/>
        </authorList>
    </citation>
    <scope>NUCLEOTIDE SEQUENCE [LARGE SCALE GENOMIC DNA]</scope>
    <source>
        <strain evidence="4 5">KC201</strain>
    </source>
</reference>
<organism evidence="4 5">
    <name type="scientific">Nonomuraea longispora</name>
    <dbReference type="NCBI Taxonomy" id="1848320"/>
    <lineage>
        <taxon>Bacteria</taxon>
        <taxon>Bacillati</taxon>
        <taxon>Actinomycetota</taxon>
        <taxon>Actinomycetes</taxon>
        <taxon>Streptosporangiales</taxon>
        <taxon>Streptosporangiaceae</taxon>
        <taxon>Nonomuraea</taxon>
    </lineage>
</organism>
<evidence type="ECO:0000259" key="3">
    <source>
        <dbReference type="SMART" id="SM00495"/>
    </source>
</evidence>
<gene>
    <name evidence="4" type="ORF">E1267_43585</name>
</gene>
<dbReference type="AlphaFoldDB" id="A0A4R4MH47"/>
<feature type="chain" id="PRO_5020849619" evidence="2">
    <location>
        <begin position="31"/>
        <end position="88"/>
    </location>
</feature>
<dbReference type="Gene3D" id="2.10.10.20">
    <property type="entry name" value="Carbohydrate-binding module superfamily 5/12"/>
    <property type="match status" value="1"/>
</dbReference>
<dbReference type="PROSITE" id="PS51318">
    <property type="entry name" value="TAT"/>
    <property type="match status" value="1"/>
</dbReference>
<dbReference type="GO" id="GO:0030246">
    <property type="term" value="F:carbohydrate binding"/>
    <property type="evidence" value="ECO:0007669"/>
    <property type="project" value="InterPro"/>
</dbReference>
<dbReference type="GO" id="GO:0004553">
    <property type="term" value="F:hydrolase activity, hydrolyzing O-glycosyl compounds"/>
    <property type="evidence" value="ECO:0007669"/>
    <property type="project" value="InterPro"/>
</dbReference>
<dbReference type="InterPro" id="IPR036573">
    <property type="entry name" value="CBM_sf_5/12"/>
</dbReference>
<dbReference type="InterPro" id="IPR006311">
    <property type="entry name" value="TAT_signal"/>
</dbReference>
<keyword evidence="2" id="KW-0732">Signal</keyword>
<sequence>MKCRRKVLALATGLALTLTGLATSGPAAHATDTGTGTVRQLAAAWAPHTAYATGAVVTYNGVDYVCLQAHTSLPGWEPSAVPALWKPT</sequence>
<dbReference type="InterPro" id="IPR003610">
    <property type="entry name" value="CBM5/12"/>
</dbReference>
<feature type="signal peptide" evidence="2">
    <location>
        <begin position="1"/>
        <end position="30"/>
    </location>
</feature>
<dbReference type="Pfam" id="PF02839">
    <property type="entry name" value="CBM_5_12"/>
    <property type="match status" value="1"/>
</dbReference>
<dbReference type="EMBL" id="SMJZ01000411">
    <property type="protein sequence ID" value="TDB93036.1"/>
    <property type="molecule type" value="Genomic_DNA"/>
</dbReference>
<dbReference type="Proteomes" id="UP000295157">
    <property type="component" value="Unassembled WGS sequence"/>
</dbReference>
<dbReference type="GO" id="GO:0005576">
    <property type="term" value="C:extracellular region"/>
    <property type="evidence" value="ECO:0007669"/>
    <property type="project" value="InterPro"/>
</dbReference>
<accession>A0A4R4MH47</accession>
<keyword evidence="1" id="KW-0378">Hydrolase</keyword>
<dbReference type="RefSeq" id="WP_342774967.1">
    <property type="nucleotide sequence ID" value="NZ_SMJZ01000411.1"/>
</dbReference>
<comment type="caution">
    <text evidence="4">The sequence shown here is derived from an EMBL/GenBank/DDBJ whole genome shotgun (WGS) entry which is preliminary data.</text>
</comment>
<evidence type="ECO:0000256" key="1">
    <source>
        <dbReference type="ARBA" id="ARBA00022801"/>
    </source>
</evidence>
<evidence type="ECO:0000313" key="5">
    <source>
        <dbReference type="Proteomes" id="UP000295157"/>
    </source>
</evidence>
<evidence type="ECO:0000313" key="4">
    <source>
        <dbReference type="EMBL" id="TDB93036.1"/>
    </source>
</evidence>